<proteinExistence type="predicted"/>
<keyword evidence="2" id="KW-1003">Cell membrane</keyword>
<evidence type="ECO:0000256" key="3">
    <source>
        <dbReference type="ARBA" id="ARBA00022676"/>
    </source>
</evidence>
<dbReference type="InterPro" id="IPR029044">
    <property type="entry name" value="Nucleotide-diphossugar_trans"/>
</dbReference>
<keyword evidence="4 7" id="KW-0808">Transferase</keyword>
<dbReference type="Pfam" id="PF00535">
    <property type="entry name" value="Glycos_transf_2"/>
    <property type="match status" value="1"/>
</dbReference>
<comment type="subcellular location">
    <subcellularLocation>
        <location evidence="1">Cell membrane</location>
    </subcellularLocation>
</comment>
<organism evidence="7 8">
    <name type="scientific">Neolewinella aquimaris</name>
    <dbReference type="NCBI Taxonomy" id="1835722"/>
    <lineage>
        <taxon>Bacteria</taxon>
        <taxon>Pseudomonadati</taxon>
        <taxon>Bacteroidota</taxon>
        <taxon>Saprospiria</taxon>
        <taxon>Saprospirales</taxon>
        <taxon>Lewinellaceae</taxon>
        <taxon>Neolewinella</taxon>
    </lineage>
</organism>
<gene>
    <name evidence="7" type="ORF">GGR28_003057</name>
</gene>
<keyword evidence="5" id="KW-0472">Membrane</keyword>
<dbReference type="EMBL" id="JACIFF010000008">
    <property type="protein sequence ID" value="MBB4080423.1"/>
    <property type="molecule type" value="Genomic_DNA"/>
</dbReference>
<dbReference type="CDD" id="cd02522">
    <property type="entry name" value="GT_2_like_a"/>
    <property type="match status" value="1"/>
</dbReference>
<accession>A0A840E909</accession>
<evidence type="ECO:0000256" key="5">
    <source>
        <dbReference type="ARBA" id="ARBA00023136"/>
    </source>
</evidence>
<reference evidence="7 8" key="1">
    <citation type="submission" date="2020-08" db="EMBL/GenBank/DDBJ databases">
        <title>Genomic Encyclopedia of Type Strains, Phase IV (KMG-IV): sequencing the most valuable type-strain genomes for metagenomic binning, comparative biology and taxonomic classification.</title>
        <authorList>
            <person name="Goeker M."/>
        </authorList>
    </citation>
    <scope>NUCLEOTIDE SEQUENCE [LARGE SCALE GENOMIC DNA]</scope>
    <source>
        <strain evidence="7 8">DSM 105137</strain>
    </source>
</reference>
<dbReference type="Gene3D" id="3.90.550.10">
    <property type="entry name" value="Spore Coat Polysaccharide Biosynthesis Protein SpsA, Chain A"/>
    <property type="match status" value="1"/>
</dbReference>
<dbReference type="GO" id="GO:0016757">
    <property type="term" value="F:glycosyltransferase activity"/>
    <property type="evidence" value="ECO:0007669"/>
    <property type="project" value="UniProtKB-KW"/>
</dbReference>
<dbReference type="InterPro" id="IPR001173">
    <property type="entry name" value="Glyco_trans_2-like"/>
</dbReference>
<evidence type="ECO:0000256" key="4">
    <source>
        <dbReference type="ARBA" id="ARBA00022679"/>
    </source>
</evidence>
<protein>
    <submittedName>
        <fullName evidence="7">RSAM/selenodomain-associated transferase 2</fullName>
    </submittedName>
</protein>
<comment type="caution">
    <text evidence="7">The sequence shown here is derived from an EMBL/GenBank/DDBJ whole genome shotgun (WGS) entry which is preliminary data.</text>
</comment>
<name>A0A840E909_9BACT</name>
<evidence type="ECO:0000313" key="8">
    <source>
        <dbReference type="Proteomes" id="UP000576209"/>
    </source>
</evidence>
<keyword evidence="8" id="KW-1185">Reference proteome</keyword>
<dbReference type="AlphaFoldDB" id="A0A840E909"/>
<feature type="domain" description="Glycosyltransferase 2-like" evidence="6">
    <location>
        <begin position="2"/>
        <end position="92"/>
    </location>
</feature>
<keyword evidence="3" id="KW-0328">Glycosyltransferase</keyword>
<evidence type="ECO:0000256" key="2">
    <source>
        <dbReference type="ARBA" id="ARBA00022475"/>
    </source>
</evidence>
<dbReference type="PANTHER" id="PTHR43646">
    <property type="entry name" value="GLYCOSYLTRANSFERASE"/>
    <property type="match status" value="1"/>
</dbReference>
<dbReference type="SUPFAM" id="SSF53448">
    <property type="entry name" value="Nucleotide-diphospho-sugar transferases"/>
    <property type="match status" value="1"/>
</dbReference>
<dbReference type="InterPro" id="IPR026461">
    <property type="entry name" value="Trfase_2_rSAM/seldom_assoc"/>
</dbReference>
<dbReference type="NCBIfam" id="TIGR04283">
    <property type="entry name" value="glyco_like_mftF"/>
    <property type="match status" value="1"/>
</dbReference>
<evidence type="ECO:0000313" key="7">
    <source>
        <dbReference type="EMBL" id="MBB4080423.1"/>
    </source>
</evidence>
<dbReference type="PANTHER" id="PTHR43646:SF2">
    <property type="entry name" value="GLYCOSYLTRANSFERASE 2-LIKE DOMAIN-CONTAINING PROTEIN"/>
    <property type="match status" value="1"/>
</dbReference>
<evidence type="ECO:0000256" key="1">
    <source>
        <dbReference type="ARBA" id="ARBA00004236"/>
    </source>
</evidence>
<dbReference type="RefSeq" id="WP_183496660.1">
    <property type="nucleotide sequence ID" value="NZ_JACIFF010000008.1"/>
</dbReference>
<dbReference type="Proteomes" id="UP000576209">
    <property type="component" value="Unassembled WGS sequence"/>
</dbReference>
<evidence type="ECO:0000259" key="6">
    <source>
        <dbReference type="Pfam" id="PF00535"/>
    </source>
</evidence>
<sequence>MIIPTLNEADHLGATLRRLTEAAPAASYEVIVVDGGSTDATQDIARRHGARIIHGTRGRAQQMNAGAEVAHGESLYFLHADTLPPPDWCTRLRESRGVPCCFRLRFAGQETMPWLRLYSFFTRFDVDAFRFGDQSLWVSRTDFLAVGGFPDWRLLEDNRMVRNLRQHCGDFRILDGHVTTSPRKYVRNGFVYTQMVYTLLYTLYRLGVGQQRLLAIYARLLH</sequence>
<dbReference type="GO" id="GO:0005886">
    <property type="term" value="C:plasma membrane"/>
    <property type="evidence" value="ECO:0007669"/>
    <property type="project" value="UniProtKB-SubCell"/>
</dbReference>